<sequence>MSEAELDFAVFGSSPLAGLIAGLLASRHKRSVFIVGDAQARYRLPRTLDMSVAPITRPETWALLKACLPDISKLVTRIGGRHALRRVDPIFFADGPAAREALGHFSHMARAHGMILETVPPAKIGVDRTALRINDAVTIHRPGFEPAMEAWLGESGVRRLAPEAATMAPGGATAIKAGEEMLIARRAILVDDSAILRSLPGWQWPAQLLRQPHATILTASSRHLAGPIMMQLDSGTILVQHEEGGMAAMGPGGLSAFSGRLATLLAETGQLQQVGQVGYEILMPNDGAPLLGPVASDGPLILTGLGPIGAFLAPALARWLAGEASDDEAEWCEARRPDKRGLGRSVAEFNSRIEEQAA</sequence>
<accession>A0A087LXJ5</accession>
<dbReference type="InterPro" id="IPR036188">
    <property type="entry name" value="FAD/NAD-bd_sf"/>
</dbReference>
<organism evidence="1 2">
    <name type="scientific">Devosia riboflavina</name>
    <dbReference type="NCBI Taxonomy" id="46914"/>
    <lineage>
        <taxon>Bacteria</taxon>
        <taxon>Pseudomonadati</taxon>
        <taxon>Pseudomonadota</taxon>
        <taxon>Alphaproteobacteria</taxon>
        <taxon>Hyphomicrobiales</taxon>
        <taxon>Devosiaceae</taxon>
        <taxon>Devosia</taxon>
    </lineage>
</organism>
<evidence type="ECO:0008006" key="3">
    <source>
        <dbReference type="Google" id="ProtNLM"/>
    </source>
</evidence>
<evidence type="ECO:0000313" key="2">
    <source>
        <dbReference type="Proteomes" id="UP000028981"/>
    </source>
</evidence>
<evidence type="ECO:0000313" key="1">
    <source>
        <dbReference type="EMBL" id="KFL29348.1"/>
    </source>
</evidence>
<name>A0A087LXJ5_9HYPH</name>
<dbReference type="OrthoDB" id="7943729at2"/>
<dbReference type="AlphaFoldDB" id="A0A087LXJ5"/>
<gene>
    <name evidence="1" type="ORF">JP75_21485</name>
</gene>
<protein>
    <recommendedName>
        <fullName evidence="3">FAD dependent oxidoreductase domain-containing protein</fullName>
    </recommendedName>
</protein>
<dbReference type="EMBL" id="JQGC01000027">
    <property type="protein sequence ID" value="KFL29348.1"/>
    <property type="molecule type" value="Genomic_DNA"/>
</dbReference>
<dbReference type="Proteomes" id="UP000028981">
    <property type="component" value="Unassembled WGS sequence"/>
</dbReference>
<dbReference type="RefSeq" id="WP_035086587.1">
    <property type="nucleotide sequence ID" value="NZ_JQGC01000027.1"/>
</dbReference>
<comment type="caution">
    <text evidence="1">The sequence shown here is derived from an EMBL/GenBank/DDBJ whole genome shotgun (WGS) entry which is preliminary data.</text>
</comment>
<reference evidence="1 2" key="1">
    <citation type="submission" date="2014-08" db="EMBL/GenBank/DDBJ databases">
        <authorList>
            <person name="Hassan Y.I."/>
            <person name="Lepp D."/>
            <person name="Zhou T."/>
        </authorList>
    </citation>
    <scope>NUCLEOTIDE SEQUENCE [LARGE SCALE GENOMIC DNA]</scope>
    <source>
        <strain evidence="1 2">IFO13584</strain>
    </source>
</reference>
<dbReference type="SUPFAM" id="SSF51905">
    <property type="entry name" value="FAD/NAD(P)-binding domain"/>
    <property type="match status" value="1"/>
</dbReference>
<dbReference type="STRING" id="46914.JP75_21485"/>
<proteinExistence type="predicted"/>
<keyword evidence="2" id="KW-1185">Reference proteome</keyword>